<organism>
    <name type="scientific">Branchiostoma floridae</name>
    <name type="common">Florida lancelet</name>
    <name type="synonym">Amphioxus</name>
    <dbReference type="NCBI Taxonomy" id="7739"/>
    <lineage>
        <taxon>Eukaryota</taxon>
        <taxon>Metazoa</taxon>
        <taxon>Chordata</taxon>
        <taxon>Cephalochordata</taxon>
        <taxon>Leptocardii</taxon>
        <taxon>Amphioxiformes</taxon>
        <taxon>Branchiostomatidae</taxon>
        <taxon>Branchiostoma</taxon>
    </lineage>
</organism>
<dbReference type="eggNOG" id="KOG3634">
    <property type="taxonomic scope" value="Eukaryota"/>
</dbReference>
<protein>
    <recommendedName>
        <fullName evidence="4">Troponin T</fullName>
    </recommendedName>
</protein>
<feature type="compositionally biased region" description="Basic and acidic residues" evidence="2">
    <location>
        <begin position="41"/>
        <end position="85"/>
    </location>
</feature>
<dbReference type="GO" id="GO:0005861">
    <property type="term" value="C:troponin complex"/>
    <property type="evidence" value="ECO:0007669"/>
    <property type="project" value="InterPro"/>
</dbReference>
<feature type="non-terminal residue" evidence="3">
    <location>
        <position position="179"/>
    </location>
</feature>
<accession>C3ZMJ8</accession>
<sequence>MADKRRQKDHVELEEFIKKHFEKRAKEEEELQLLIVRREKRKAEMADKETARKERERERVNEEKARLMKQREEEERKRKEEDDRKKKLANVNLHIGGYLSRLEGKEKGPSKRQLAQEAKRKKIMARVKALPDLGTLSDHELREKAQELQDRLKFSEEELYDMKDKVQRQVYDVSTSRIR</sequence>
<evidence type="ECO:0000256" key="1">
    <source>
        <dbReference type="SAM" id="Coils"/>
    </source>
</evidence>
<name>C3ZMJ8_BRAFL</name>
<dbReference type="PANTHER" id="PTHR11521:SF1">
    <property type="entry name" value="TROPONIN T, SKELETAL MUSCLE"/>
    <property type="match status" value="1"/>
</dbReference>
<evidence type="ECO:0000256" key="2">
    <source>
        <dbReference type="SAM" id="MobiDB-lite"/>
    </source>
</evidence>
<feature type="coiled-coil region" evidence="1">
    <location>
        <begin position="138"/>
        <end position="165"/>
    </location>
</feature>
<dbReference type="AlphaFoldDB" id="C3ZMJ8"/>
<dbReference type="STRING" id="7739.C3ZMJ8"/>
<dbReference type="InterPro" id="IPR027707">
    <property type="entry name" value="TNNT"/>
</dbReference>
<dbReference type="InParanoid" id="C3ZMJ8"/>
<dbReference type="InterPro" id="IPR038077">
    <property type="entry name" value="Troponin_sf"/>
</dbReference>
<evidence type="ECO:0000313" key="3">
    <source>
        <dbReference type="EMBL" id="EEN46208.1"/>
    </source>
</evidence>
<reference evidence="3" key="1">
    <citation type="journal article" date="2008" name="Nature">
        <title>The amphioxus genome and the evolution of the chordate karyotype.</title>
        <authorList>
            <consortium name="US DOE Joint Genome Institute (JGI-PGF)"/>
            <person name="Putnam N.H."/>
            <person name="Butts T."/>
            <person name="Ferrier D.E.K."/>
            <person name="Furlong R.F."/>
            <person name="Hellsten U."/>
            <person name="Kawashima T."/>
            <person name="Robinson-Rechavi M."/>
            <person name="Shoguchi E."/>
            <person name="Terry A."/>
            <person name="Yu J.-K."/>
            <person name="Benito-Gutierrez E.L."/>
            <person name="Dubchak I."/>
            <person name="Garcia-Fernandez J."/>
            <person name="Gibson-Brown J.J."/>
            <person name="Grigoriev I.V."/>
            <person name="Horton A.C."/>
            <person name="de Jong P.J."/>
            <person name="Jurka J."/>
            <person name="Kapitonov V.V."/>
            <person name="Kohara Y."/>
            <person name="Kuroki Y."/>
            <person name="Lindquist E."/>
            <person name="Lucas S."/>
            <person name="Osoegawa K."/>
            <person name="Pennacchio L.A."/>
            <person name="Salamov A.A."/>
            <person name="Satou Y."/>
            <person name="Sauka-Spengler T."/>
            <person name="Schmutz J."/>
            <person name="Shin-I T."/>
            <person name="Toyoda A."/>
            <person name="Bronner-Fraser M."/>
            <person name="Fujiyama A."/>
            <person name="Holland L.Z."/>
            <person name="Holland P.W.H."/>
            <person name="Satoh N."/>
            <person name="Rokhsar D.S."/>
        </authorList>
    </citation>
    <scope>NUCLEOTIDE SEQUENCE [LARGE SCALE GENOMIC DNA]</scope>
    <source>
        <strain evidence="3">S238N-H82</strain>
        <tissue evidence="3">Testes</tissue>
    </source>
</reference>
<dbReference type="EMBL" id="GG666646">
    <property type="protein sequence ID" value="EEN46208.1"/>
    <property type="molecule type" value="Genomic_DNA"/>
</dbReference>
<dbReference type="SUPFAM" id="SSF90250">
    <property type="entry name" value="Troponin coil-coiled subunits"/>
    <property type="match status" value="1"/>
</dbReference>
<gene>
    <name evidence="3" type="ORF">BRAFLDRAFT_233405</name>
</gene>
<proteinExistence type="predicted"/>
<dbReference type="GO" id="GO:0006937">
    <property type="term" value="P:regulation of muscle contraction"/>
    <property type="evidence" value="ECO:0007669"/>
    <property type="project" value="InterPro"/>
</dbReference>
<keyword evidence="1" id="KW-0175">Coiled coil</keyword>
<dbReference type="Gene3D" id="1.20.5.350">
    <property type="match status" value="1"/>
</dbReference>
<evidence type="ECO:0008006" key="4">
    <source>
        <dbReference type="Google" id="ProtNLM"/>
    </source>
</evidence>
<feature type="region of interest" description="Disordered" evidence="2">
    <location>
        <begin position="39"/>
        <end position="120"/>
    </location>
</feature>
<dbReference type="FunCoup" id="C3ZMJ8">
    <property type="interactions" value="4"/>
</dbReference>
<dbReference type="PANTHER" id="PTHR11521">
    <property type="entry name" value="TROPONIN T"/>
    <property type="match status" value="1"/>
</dbReference>